<organism evidence="1 2">
    <name type="scientific">Tetracentron sinense</name>
    <name type="common">Spur-leaf</name>
    <dbReference type="NCBI Taxonomy" id="13715"/>
    <lineage>
        <taxon>Eukaryota</taxon>
        <taxon>Viridiplantae</taxon>
        <taxon>Streptophyta</taxon>
        <taxon>Embryophyta</taxon>
        <taxon>Tracheophyta</taxon>
        <taxon>Spermatophyta</taxon>
        <taxon>Magnoliopsida</taxon>
        <taxon>Trochodendrales</taxon>
        <taxon>Trochodendraceae</taxon>
        <taxon>Tetracentron</taxon>
    </lineage>
</organism>
<dbReference type="AlphaFoldDB" id="A0A835DK83"/>
<dbReference type="OMA" id="WSASREK"/>
<keyword evidence="2" id="KW-1185">Reference proteome</keyword>
<name>A0A835DK83_TETSI</name>
<comment type="caution">
    <text evidence="1">The sequence shown here is derived from an EMBL/GenBank/DDBJ whole genome shotgun (WGS) entry which is preliminary data.</text>
</comment>
<protein>
    <submittedName>
        <fullName evidence="1">Uncharacterized protein</fullName>
    </submittedName>
</protein>
<dbReference type="OrthoDB" id="1888797at2759"/>
<dbReference type="EMBL" id="JABCRI010000007">
    <property type="protein sequence ID" value="KAF8403727.1"/>
    <property type="molecule type" value="Genomic_DNA"/>
</dbReference>
<reference evidence="1 2" key="1">
    <citation type="submission" date="2020-04" db="EMBL/GenBank/DDBJ databases">
        <title>Plant Genome Project.</title>
        <authorList>
            <person name="Zhang R.-G."/>
        </authorList>
    </citation>
    <scope>NUCLEOTIDE SEQUENCE [LARGE SCALE GENOMIC DNA]</scope>
    <source>
        <strain evidence="1">YNK0</strain>
        <tissue evidence="1">Leaf</tissue>
    </source>
</reference>
<sequence length="330" mass="37328">MKLIAEERLPAGDAAAITGYRRRYRWSRSELVTTGHEGDGGAITIPGFWQPTVPAWEKKFCFLVGSIPWGKLLETKKVMSYHENVVQWNDSAGEEAFNNAKKRFWAEINGLPCNISLPDPDIYIDEVDWNSEIDPELLLDLDKKPVVSDEEEKDSKVELLGDYLFYLNQPVVCTGWGDAVEDPIKTANNSPAGPYLRDGDRKAENGDFPWELGHTLSNVAVEKKWGDCEEAINGSENLGCRRTGGDPGTQNGNWMKREDAGQYMSRYKTSRFQDDYLQTDDHGWRTGRGRNKVDFSYAPQQWNSIKFCVPISHRGSGEAGNPWNWEKPVS</sequence>
<dbReference type="Proteomes" id="UP000655225">
    <property type="component" value="Unassembled WGS sequence"/>
</dbReference>
<evidence type="ECO:0000313" key="1">
    <source>
        <dbReference type="EMBL" id="KAF8403727.1"/>
    </source>
</evidence>
<dbReference type="PANTHER" id="PTHR34567:SF3">
    <property type="entry name" value="FK506-BINDING-LIKE PROTEIN"/>
    <property type="match status" value="1"/>
</dbReference>
<evidence type="ECO:0000313" key="2">
    <source>
        <dbReference type="Proteomes" id="UP000655225"/>
    </source>
</evidence>
<dbReference type="PANTHER" id="PTHR34567">
    <property type="entry name" value="FK506-BINDING-LIKE PROTEIN"/>
    <property type="match status" value="1"/>
</dbReference>
<accession>A0A835DK83</accession>
<gene>
    <name evidence="1" type="ORF">HHK36_011831</name>
</gene>
<proteinExistence type="predicted"/>